<evidence type="ECO:0000313" key="1">
    <source>
        <dbReference type="EMBL" id="GAA0041649.1"/>
    </source>
</evidence>
<reference evidence="2" key="2">
    <citation type="submission" date="2024-01" db="EMBL/GenBank/DDBJ databases">
        <title>Draft genome sequence of Lactobacillus amylovorus strain TKL145.</title>
        <authorList>
            <person name="Tohno M."/>
            <person name="Tanizawa Y."/>
        </authorList>
    </citation>
    <scope>NUCLEOTIDE SEQUENCE [LARGE SCALE GENOMIC DNA]</scope>
    <source>
        <strain evidence="2">TKL145</strain>
    </source>
</reference>
<evidence type="ECO:0000313" key="2">
    <source>
        <dbReference type="Proteomes" id="UP001437574"/>
    </source>
</evidence>
<dbReference type="AlphaFoldDB" id="A0ABC9VK84"/>
<organism evidence="1 2">
    <name type="scientific">Lactobacillus amylovorus subsp. animalium</name>
    <dbReference type="NCBI Taxonomy" id="3378536"/>
    <lineage>
        <taxon>Bacteria</taxon>
        <taxon>Bacillati</taxon>
        <taxon>Bacillota</taxon>
        <taxon>Bacilli</taxon>
        <taxon>Lactobacillales</taxon>
        <taxon>Lactobacillaceae</taxon>
        <taxon>Lactobacillus</taxon>
    </lineage>
</organism>
<dbReference type="Proteomes" id="UP001437574">
    <property type="component" value="Unassembled WGS sequence"/>
</dbReference>
<evidence type="ECO:0008006" key="3">
    <source>
        <dbReference type="Google" id="ProtNLM"/>
    </source>
</evidence>
<comment type="caution">
    <text evidence="1">The sequence shown here is derived from an EMBL/GenBank/DDBJ whole genome shotgun (WGS) entry which is preliminary data.</text>
</comment>
<sequence>MKSIVKVGKDSAFDRLTKKKKIAVIRLFEGATLKSISQEIDCHINTIENWKNNEEFQQARIDYSIYALNHLLPDAVASLSQLINHSKTPAMVKLQAIQTVLKHANLLSDNSTPELDKAKIRKANADARVAEARAKAMEDNGADVELLLDKMMDTLAKEDLKHGSK</sequence>
<dbReference type="RefSeq" id="WP_353302254.1">
    <property type="nucleotide sequence ID" value="NZ_BAAAAK010000001.1"/>
</dbReference>
<accession>A0ABC9VK84</accession>
<name>A0ABC9VK84_LACAM</name>
<gene>
    <name evidence="1" type="ORF">LATKL145_00590</name>
</gene>
<dbReference type="Gene3D" id="1.10.10.60">
    <property type="entry name" value="Homeodomain-like"/>
    <property type="match status" value="1"/>
</dbReference>
<reference evidence="1 2" key="1">
    <citation type="journal article" date="2024" name="Int. J. Syst. Evol. Microbiol.">
        <title>Proposal of Lactobacillus amylovorus subsp. animalis subsp. nov. and an emended description of Lactobacillus amylovorus.</title>
        <authorList>
            <person name="Yamane K."/>
            <person name="Tanizawa Y."/>
            <person name="Kobayashi H."/>
            <person name="Kamizono T."/>
            <person name="Kojima Y."/>
            <person name="Takagi H."/>
            <person name="Tohno M."/>
        </authorList>
    </citation>
    <scope>NUCLEOTIDE SEQUENCE [LARGE SCALE GENOMIC DNA]</scope>
    <source>
        <strain evidence="1 2">TKL145</strain>
    </source>
</reference>
<dbReference type="EMBL" id="BAAAAK010000001">
    <property type="protein sequence ID" value="GAA0041649.1"/>
    <property type="molecule type" value="Genomic_DNA"/>
</dbReference>
<proteinExistence type="predicted"/>
<protein>
    <recommendedName>
        <fullName evidence="3">Homeodomain phBC6A51-type domain-containing protein</fullName>
    </recommendedName>
</protein>